<keyword evidence="2" id="KW-1185">Reference proteome</keyword>
<evidence type="ECO:0000313" key="1">
    <source>
        <dbReference type="EMBL" id="KAH3790047.1"/>
    </source>
</evidence>
<evidence type="ECO:0000313" key="2">
    <source>
        <dbReference type="Proteomes" id="UP000828390"/>
    </source>
</evidence>
<organism evidence="1 2">
    <name type="scientific">Dreissena polymorpha</name>
    <name type="common">Zebra mussel</name>
    <name type="synonym">Mytilus polymorpha</name>
    <dbReference type="NCBI Taxonomy" id="45954"/>
    <lineage>
        <taxon>Eukaryota</taxon>
        <taxon>Metazoa</taxon>
        <taxon>Spiralia</taxon>
        <taxon>Lophotrochozoa</taxon>
        <taxon>Mollusca</taxon>
        <taxon>Bivalvia</taxon>
        <taxon>Autobranchia</taxon>
        <taxon>Heteroconchia</taxon>
        <taxon>Euheterodonta</taxon>
        <taxon>Imparidentia</taxon>
        <taxon>Neoheterodontei</taxon>
        <taxon>Myida</taxon>
        <taxon>Dreissenoidea</taxon>
        <taxon>Dreissenidae</taxon>
        <taxon>Dreissena</taxon>
    </lineage>
</organism>
<proteinExistence type="predicted"/>
<name>A0A9D4F1E1_DREPO</name>
<dbReference type="EMBL" id="JAIWYP010000008">
    <property type="protein sequence ID" value="KAH3790047.1"/>
    <property type="molecule type" value="Genomic_DNA"/>
</dbReference>
<reference evidence="1" key="1">
    <citation type="journal article" date="2019" name="bioRxiv">
        <title>The Genome of the Zebra Mussel, Dreissena polymorpha: A Resource for Invasive Species Research.</title>
        <authorList>
            <person name="McCartney M.A."/>
            <person name="Auch B."/>
            <person name="Kono T."/>
            <person name="Mallez S."/>
            <person name="Zhang Y."/>
            <person name="Obille A."/>
            <person name="Becker A."/>
            <person name="Abrahante J.E."/>
            <person name="Garbe J."/>
            <person name="Badalamenti J.P."/>
            <person name="Herman A."/>
            <person name="Mangelson H."/>
            <person name="Liachko I."/>
            <person name="Sullivan S."/>
            <person name="Sone E.D."/>
            <person name="Koren S."/>
            <person name="Silverstein K.A.T."/>
            <person name="Beckman K.B."/>
            <person name="Gohl D.M."/>
        </authorList>
    </citation>
    <scope>NUCLEOTIDE SEQUENCE</scope>
    <source>
        <strain evidence="1">Duluth1</strain>
        <tissue evidence="1">Whole animal</tissue>
    </source>
</reference>
<protein>
    <submittedName>
        <fullName evidence="1">Uncharacterized protein</fullName>
    </submittedName>
</protein>
<dbReference type="AlphaFoldDB" id="A0A9D4F1E1"/>
<comment type="caution">
    <text evidence="1">The sequence shown here is derived from an EMBL/GenBank/DDBJ whole genome shotgun (WGS) entry which is preliminary data.</text>
</comment>
<gene>
    <name evidence="1" type="ORF">DPMN_168242</name>
</gene>
<sequence>MMASQKRIDVDVNQTDRFLVYDALETLVSGERTGKSILRSMDKSDGRTWAFIMQKGDFLIFICCRRENSKEHHILFIIRRQSPDLKAD</sequence>
<reference evidence="1" key="2">
    <citation type="submission" date="2020-11" db="EMBL/GenBank/DDBJ databases">
        <authorList>
            <person name="McCartney M.A."/>
            <person name="Auch B."/>
            <person name="Kono T."/>
            <person name="Mallez S."/>
            <person name="Becker A."/>
            <person name="Gohl D.M."/>
            <person name="Silverstein K.A.T."/>
            <person name="Koren S."/>
            <person name="Bechman K.B."/>
            <person name="Herman A."/>
            <person name="Abrahante J.E."/>
            <person name="Garbe J."/>
        </authorList>
    </citation>
    <scope>NUCLEOTIDE SEQUENCE</scope>
    <source>
        <strain evidence="1">Duluth1</strain>
        <tissue evidence="1">Whole animal</tissue>
    </source>
</reference>
<accession>A0A9D4F1E1</accession>
<dbReference type="Proteomes" id="UP000828390">
    <property type="component" value="Unassembled WGS sequence"/>
</dbReference>